<dbReference type="SUPFAM" id="SSF51395">
    <property type="entry name" value="FMN-linked oxidoreductases"/>
    <property type="match status" value="1"/>
</dbReference>
<dbReference type="InterPro" id="IPR037396">
    <property type="entry name" value="FMN_HAD"/>
</dbReference>
<accession>A0A381VRC6</accession>
<dbReference type="GO" id="GO:0016614">
    <property type="term" value="F:oxidoreductase activity, acting on CH-OH group of donors"/>
    <property type="evidence" value="ECO:0007669"/>
    <property type="project" value="UniProtKB-ARBA"/>
</dbReference>
<keyword evidence="4" id="KW-0560">Oxidoreductase</keyword>
<evidence type="ECO:0000256" key="5">
    <source>
        <dbReference type="ARBA" id="ARBA00024042"/>
    </source>
</evidence>
<dbReference type="Gene3D" id="3.20.20.70">
    <property type="entry name" value="Aldolase class I"/>
    <property type="match status" value="1"/>
</dbReference>
<protein>
    <recommendedName>
        <fullName evidence="6">FMN hydroxy acid dehydrogenase domain-containing protein</fullName>
    </recommendedName>
</protein>
<dbReference type="PANTHER" id="PTHR10578">
    <property type="entry name" value="S -2-HYDROXY-ACID OXIDASE-RELATED"/>
    <property type="match status" value="1"/>
</dbReference>
<dbReference type="PANTHER" id="PTHR10578:SF107">
    <property type="entry name" value="2-HYDROXYACID OXIDASE 1"/>
    <property type="match status" value="1"/>
</dbReference>
<evidence type="ECO:0000256" key="1">
    <source>
        <dbReference type="ARBA" id="ARBA00001917"/>
    </source>
</evidence>
<evidence type="ECO:0000256" key="2">
    <source>
        <dbReference type="ARBA" id="ARBA00022630"/>
    </source>
</evidence>
<evidence type="ECO:0000256" key="3">
    <source>
        <dbReference type="ARBA" id="ARBA00022643"/>
    </source>
</evidence>
<dbReference type="AlphaFoldDB" id="A0A381VRC6"/>
<keyword evidence="3" id="KW-0288">FMN</keyword>
<name>A0A381VRC6_9ZZZZ</name>
<proteinExistence type="inferred from homology"/>
<dbReference type="InterPro" id="IPR012133">
    <property type="entry name" value="Alpha-hydoxy_acid_DH_FMN"/>
</dbReference>
<gene>
    <name evidence="7" type="ORF">METZ01_LOCUS95445</name>
</gene>
<evidence type="ECO:0000256" key="4">
    <source>
        <dbReference type="ARBA" id="ARBA00023002"/>
    </source>
</evidence>
<dbReference type="FunFam" id="3.20.20.70:FF:000029">
    <property type="entry name" value="L-lactate dehydrogenase"/>
    <property type="match status" value="1"/>
</dbReference>
<dbReference type="CDD" id="cd02809">
    <property type="entry name" value="alpha_hydroxyacid_oxid_FMN"/>
    <property type="match status" value="1"/>
</dbReference>
<dbReference type="PROSITE" id="PS51349">
    <property type="entry name" value="FMN_HYDROXY_ACID_DH_2"/>
    <property type="match status" value="1"/>
</dbReference>
<reference evidence="7" key="1">
    <citation type="submission" date="2018-05" db="EMBL/GenBank/DDBJ databases">
        <authorList>
            <person name="Lanie J.A."/>
            <person name="Ng W.-L."/>
            <person name="Kazmierczak K.M."/>
            <person name="Andrzejewski T.M."/>
            <person name="Davidsen T.M."/>
            <person name="Wayne K.J."/>
            <person name="Tettelin H."/>
            <person name="Glass J.I."/>
            <person name="Rusch D."/>
            <person name="Podicherti R."/>
            <person name="Tsui H.-C.T."/>
            <person name="Winkler M.E."/>
        </authorList>
    </citation>
    <scope>NUCLEOTIDE SEQUENCE</scope>
</reference>
<comment type="cofactor">
    <cofactor evidence="1">
        <name>FMN</name>
        <dbReference type="ChEBI" id="CHEBI:58210"/>
    </cofactor>
</comment>
<comment type="similarity">
    <text evidence="5">Belongs to the FMN-dependent alpha-hydroxy acid dehydrogenase family.</text>
</comment>
<organism evidence="7">
    <name type="scientific">marine metagenome</name>
    <dbReference type="NCBI Taxonomy" id="408172"/>
    <lineage>
        <taxon>unclassified sequences</taxon>
        <taxon>metagenomes</taxon>
        <taxon>ecological metagenomes</taxon>
    </lineage>
</organism>
<sequence>MNISLNNCHNIDDFRTMAKSRIPAPLFHYIDGGADDESTLRRNTSAYDEYDLIPNGLADVASIDLSATILGQKVSSPLFLAPTGMNRLFHHDGERATSRAAEKYGCYYSLSTLSSVSIEEIGSLTSTPKMFQIYIHKDRGLTYELIERCKRAKFTSLCLTIDTIVAGNRERDLRTGMTMPPKFTPSNLLSFAMRPRWVYNYFTHKGFKLANLEGKTEKGSKESLSVIDYINSQFDTNLCWEDAQKAVEAWGGPFAIKGVMSIEDAKRAVDIGASAIMISNHGGRQLDCSPAPFDLLSDIVDAVGGKIEIICDGGIRRGTHVLKALALGANACSMGRPYLYGLAAAGQAGVEAVLSRFEAELKRNMMLMGINK</sequence>
<dbReference type="PROSITE" id="PS00557">
    <property type="entry name" value="FMN_HYDROXY_ACID_DH_1"/>
    <property type="match status" value="1"/>
</dbReference>
<dbReference type="InterPro" id="IPR013785">
    <property type="entry name" value="Aldolase_TIM"/>
</dbReference>
<dbReference type="GO" id="GO:0010181">
    <property type="term" value="F:FMN binding"/>
    <property type="evidence" value="ECO:0007669"/>
    <property type="project" value="InterPro"/>
</dbReference>
<dbReference type="InterPro" id="IPR000262">
    <property type="entry name" value="FMN-dep_DH"/>
</dbReference>
<keyword evidence="2" id="KW-0285">Flavoprotein</keyword>
<feature type="domain" description="FMN hydroxy acid dehydrogenase" evidence="6">
    <location>
        <begin position="3"/>
        <end position="372"/>
    </location>
</feature>
<dbReference type="InterPro" id="IPR008259">
    <property type="entry name" value="FMN_hydac_DH_AS"/>
</dbReference>
<evidence type="ECO:0000259" key="6">
    <source>
        <dbReference type="PROSITE" id="PS51349"/>
    </source>
</evidence>
<evidence type="ECO:0000313" key="7">
    <source>
        <dbReference type="EMBL" id="SVA42591.1"/>
    </source>
</evidence>
<dbReference type="PIRSF" id="PIRSF000138">
    <property type="entry name" value="Al-hdrx_acd_dh"/>
    <property type="match status" value="1"/>
</dbReference>
<dbReference type="Pfam" id="PF01070">
    <property type="entry name" value="FMN_dh"/>
    <property type="match status" value="1"/>
</dbReference>
<feature type="non-terminal residue" evidence="7">
    <location>
        <position position="372"/>
    </location>
</feature>
<dbReference type="EMBL" id="UINC01009499">
    <property type="protein sequence ID" value="SVA42591.1"/>
    <property type="molecule type" value="Genomic_DNA"/>
</dbReference>